<dbReference type="AlphaFoldDB" id="A0A2N4YU01"/>
<evidence type="ECO:0000313" key="2">
    <source>
        <dbReference type="Proteomes" id="UP000234412"/>
    </source>
</evidence>
<evidence type="ECO:0000313" key="1">
    <source>
        <dbReference type="EMBL" id="PLM91118.1"/>
    </source>
</evidence>
<gene>
    <name evidence="1" type="ORF">CWN47_27705</name>
</gene>
<sequence>MNKSKEEQIKNKINEIVNFGIDSNKKSDEYKESMTLMINYLHDSIHKKLGDVNIKSEPSIKTVDYFIEVGDASSKKYTREVENNYKQTVVIYNDKKSIPLFTWEITGNDGVRINEDNAFTFCTTDDEILLSLQRIVTSNNKFWSAVNTLKKQEDDNNALIASE</sequence>
<reference evidence="1 2" key="1">
    <citation type="submission" date="2017-11" db="EMBL/GenBank/DDBJ databases">
        <authorList>
            <person name="Han C.G."/>
        </authorList>
    </citation>
    <scope>NUCLEOTIDE SEQUENCE [LARGE SCALE GENOMIC DNA]</scope>
    <source>
        <strain evidence="1 2">A8</strain>
    </source>
</reference>
<name>A0A2N4YU01_KLEVA</name>
<dbReference type="Proteomes" id="UP000234412">
    <property type="component" value="Unassembled WGS sequence"/>
</dbReference>
<reference evidence="1 2" key="2">
    <citation type="submission" date="2018-01" db="EMBL/GenBank/DDBJ databases">
        <title>Genomic study of Klebsiella pneumoniae.</title>
        <authorList>
            <person name="Yang Y."/>
            <person name="Bicalho R."/>
        </authorList>
    </citation>
    <scope>NUCLEOTIDE SEQUENCE [LARGE SCALE GENOMIC DNA]</scope>
    <source>
        <strain evidence="1 2">A8</strain>
    </source>
</reference>
<comment type="caution">
    <text evidence="1">The sequence shown here is derived from an EMBL/GenBank/DDBJ whole genome shotgun (WGS) entry which is preliminary data.</text>
</comment>
<proteinExistence type="predicted"/>
<accession>A0A2N4YU01</accession>
<dbReference type="EMBL" id="PIDP01001377">
    <property type="protein sequence ID" value="PLM91118.1"/>
    <property type="molecule type" value="Genomic_DNA"/>
</dbReference>
<protein>
    <submittedName>
        <fullName evidence="1">Uncharacterized protein</fullName>
    </submittedName>
</protein>
<organism evidence="1 2">
    <name type="scientific">Klebsiella variicola</name>
    <dbReference type="NCBI Taxonomy" id="244366"/>
    <lineage>
        <taxon>Bacteria</taxon>
        <taxon>Pseudomonadati</taxon>
        <taxon>Pseudomonadota</taxon>
        <taxon>Gammaproteobacteria</taxon>
        <taxon>Enterobacterales</taxon>
        <taxon>Enterobacteriaceae</taxon>
        <taxon>Klebsiella/Raoultella group</taxon>
        <taxon>Klebsiella</taxon>
        <taxon>Klebsiella pneumoniae complex</taxon>
    </lineage>
</organism>